<keyword evidence="2 6" id="KW-0032">Aminotransferase</keyword>
<dbReference type="InterPro" id="IPR015422">
    <property type="entry name" value="PyrdxlP-dep_Trfase_small"/>
</dbReference>
<evidence type="ECO:0000256" key="3">
    <source>
        <dbReference type="ARBA" id="ARBA00022679"/>
    </source>
</evidence>
<dbReference type="FunFam" id="3.40.640.10:FF:000004">
    <property type="entry name" value="Acetylornithine aminotransferase"/>
    <property type="match status" value="1"/>
</dbReference>
<evidence type="ECO:0000256" key="4">
    <source>
        <dbReference type="ARBA" id="ARBA00022898"/>
    </source>
</evidence>
<dbReference type="PANTHER" id="PTHR11986">
    <property type="entry name" value="AMINOTRANSFERASE CLASS III"/>
    <property type="match status" value="1"/>
</dbReference>
<name>A0A7W7CCE9_9PSEU</name>
<reference evidence="6 7" key="1">
    <citation type="submission" date="2020-08" db="EMBL/GenBank/DDBJ databases">
        <title>Sequencing the genomes of 1000 actinobacteria strains.</title>
        <authorList>
            <person name="Klenk H.-P."/>
        </authorList>
    </citation>
    <scope>NUCLEOTIDE SEQUENCE [LARGE SCALE GENOMIC DNA]</scope>
    <source>
        <strain evidence="6 7">DSM 44230</strain>
    </source>
</reference>
<dbReference type="InterPro" id="IPR050103">
    <property type="entry name" value="Class-III_PLP-dep_AT"/>
</dbReference>
<keyword evidence="7" id="KW-1185">Reference proteome</keyword>
<evidence type="ECO:0000256" key="2">
    <source>
        <dbReference type="ARBA" id="ARBA00022576"/>
    </source>
</evidence>
<dbReference type="InterPro" id="IPR049704">
    <property type="entry name" value="Aminotrans_3_PPA_site"/>
</dbReference>
<dbReference type="Gene3D" id="3.40.640.10">
    <property type="entry name" value="Type I PLP-dependent aspartate aminotransferase-like (Major domain)"/>
    <property type="match status" value="1"/>
</dbReference>
<dbReference type="PIRSF" id="PIRSF000521">
    <property type="entry name" value="Transaminase_4ab_Lys_Orn"/>
    <property type="match status" value="1"/>
</dbReference>
<dbReference type="SUPFAM" id="SSF53383">
    <property type="entry name" value="PLP-dependent transferases"/>
    <property type="match status" value="1"/>
</dbReference>
<dbReference type="Proteomes" id="UP000533598">
    <property type="component" value="Unassembled WGS sequence"/>
</dbReference>
<evidence type="ECO:0000256" key="5">
    <source>
        <dbReference type="RuleBase" id="RU003560"/>
    </source>
</evidence>
<dbReference type="CDD" id="cd00610">
    <property type="entry name" value="OAT_like"/>
    <property type="match status" value="1"/>
</dbReference>
<accession>A0A7W7CCE9</accession>
<dbReference type="InterPro" id="IPR015424">
    <property type="entry name" value="PyrdxlP-dep_Trfase"/>
</dbReference>
<dbReference type="InterPro" id="IPR005814">
    <property type="entry name" value="Aminotrans_3"/>
</dbReference>
<keyword evidence="4 5" id="KW-0663">Pyridoxal phosphate</keyword>
<dbReference type="EMBL" id="JACHMH010000001">
    <property type="protein sequence ID" value="MBB4678452.1"/>
    <property type="molecule type" value="Genomic_DNA"/>
</dbReference>
<dbReference type="Gene3D" id="3.90.1150.10">
    <property type="entry name" value="Aspartate Aminotransferase, domain 1"/>
    <property type="match status" value="1"/>
</dbReference>
<proteinExistence type="inferred from homology"/>
<comment type="caution">
    <text evidence="6">The sequence shown here is derived from an EMBL/GenBank/DDBJ whole genome shotgun (WGS) entry which is preliminary data.</text>
</comment>
<sequence length="441" mass="46792">MSEASSEVAEVPVPSIPADPVWNPMSDYSFMAEHGVRIVSGSGVRVRDDQGNEYLSGTAGLWNVTCGFGHPDILDAITSQLRKLSYGTLFLFSHEPATTLARRLLSIAPPGLTRVHFTTGGASAVETAMKVVRRYFRLTGEPERRLIVSLDRYSWHGTLYGSMSVTGEDIEQRAYGADLSGVRKIPTPRIADDPPGATALTAFAQLVDAERGRIAAVILEPVLASGGVIPLPPEFVAGVSELCRDNGILLIADEVATGFGRTGRMFGGEHYDLRPDVVVLSKGINSGYLPLGAALFTEAIFDAFRRAGLPLLHGETQGGNPAACAAAIATLDVLDREGLVENSRVVGEYLLDRLAPLRSRATVRDVRGRGLMIGIELSPRGGKGPASILEVMTAVIGCRYRGLLVHPLLASGGIGLFPPLTLSLAEADQVAEVLDQVTAAG</sequence>
<protein>
    <submittedName>
        <fullName evidence="6">Adenosylmethionine-8-amino-7-oxononanoate aminotransferase</fullName>
    </submittedName>
</protein>
<comment type="cofactor">
    <cofactor evidence="1">
        <name>pyridoxal 5'-phosphate</name>
        <dbReference type="ChEBI" id="CHEBI:597326"/>
    </cofactor>
</comment>
<keyword evidence="3 6" id="KW-0808">Transferase</keyword>
<dbReference type="AlphaFoldDB" id="A0A7W7CCE9"/>
<dbReference type="GO" id="GO:0008483">
    <property type="term" value="F:transaminase activity"/>
    <property type="evidence" value="ECO:0007669"/>
    <property type="project" value="UniProtKB-KW"/>
</dbReference>
<dbReference type="InterPro" id="IPR015421">
    <property type="entry name" value="PyrdxlP-dep_Trfase_major"/>
</dbReference>
<dbReference type="GO" id="GO:0030170">
    <property type="term" value="F:pyridoxal phosphate binding"/>
    <property type="evidence" value="ECO:0007669"/>
    <property type="project" value="InterPro"/>
</dbReference>
<gene>
    <name evidence="6" type="ORF">HNR67_004570</name>
</gene>
<dbReference type="PANTHER" id="PTHR11986:SF79">
    <property type="entry name" value="ACETYLORNITHINE AMINOTRANSFERASE, MITOCHONDRIAL"/>
    <property type="match status" value="1"/>
</dbReference>
<evidence type="ECO:0000313" key="6">
    <source>
        <dbReference type="EMBL" id="MBB4678452.1"/>
    </source>
</evidence>
<evidence type="ECO:0000313" key="7">
    <source>
        <dbReference type="Proteomes" id="UP000533598"/>
    </source>
</evidence>
<dbReference type="GO" id="GO:0042802">
    <property type="term" value="F:identical protein binding"/>
    <property type="evidence" value="ECO:0007669"/>
    <property type="project" value="TreeGrafter"/>
</dbReference>
<evidence type="ECO:0000256" key="1">
    <source>
        <dbReference type="ARBA" id="ARBA00001933"/>
    </source>
</evidence>
<dbReference type="RefSeq" id="WP_221490011.1">
    <property type="nucleotide sequence ID" value="NZ_BAAAUI010000066.1"/>
</dbReference>
<comment type="similarity">
    <text evidence="5">Belongs to the class-III pyridoxal-phosphate-dependent aminotransferase family.</text>
</comment>
<dbReference type="Pfam" id="PF00202">
    <property type="entry name" value="Aminotran_3"/>
    <property type="match status" value="1"/>
</dbReference>
<dbReference type="PROSITE" id="PS00600">
    <property type="entry name" value="AA_TRANSFER_CLASS_3"/>
    <property type="match status" value="1"/>
</dbReference>
<organism evidence="6 7">
    <name type="scientific">Crossiella cryophila</name>
    <dbReference type="NCBI Taxonomy" id="43355"/>
    <lineage>
        <taxon>Bacteria</taxon>
        <taxon>Bacillati</taxon>
        <taxon>Actinomycetota</taxon>
        <taxon>Actinomycetes</taxon>
        <taxon>Pseudonocardiales</taxon>
        <taxon>Pseudonocardiaceae</taxon>
        <taxon>Crossiella</taxon>
    </lineage>
</organism>